<protein>
    <recommendedName>
        <fullName evidence="4">DUF1134 domain-containing protein</fullName>
    </recommendedName>
</protein>
<sequence>MRFAPFAAVAVLSAATFALPAHAADTALGEQSGTITITVKSADVGVGYTWGDAQLVFHKHVYHYKVTGGEIAAVGFSNSVSKGTVYNLHKAADMAGTFAATSGEATLGEGLGGAVLENKNGVRLKLESSTTGARLSAGAGGLKFEPLK</sequence>
<dbReference type="EMBL" id="WOSY01000003">
    <property type="protein sequence ID" value="NHN87838.1"/>
    <property type="molecule type" value="Genomic_DNA"/>
</dbReference>
<evidence type="ECO:0000313" key="3">
    <source>
        <dbReference type="Proteomes" id="UP000631653"/>
    </source>
</evidence>
<organism evidence="2 3">
    <name type="scientific">Acetobacter conturbans</name>
    <dbReference type="NCBI Taxonomy" id="1737472"/>
    <lineage>
        <taxon>Bacteria</taxon>
        <taxon>Pseudomonadati</taxon>
        <taxon>Pseudomonadota</taxon>
        <taxon>Alphaproteobacteria</taxon>
        <taxon>Acetobacterales</taxon>
        <taxon>Acetobacteraceae</taxon>
        <taxon>Acetobacter</taxon>
    </lineage>
</organism>
<evidence type="ECO:0000256" key="1">
    <source>
        <dbReference type="SAM" id="SignalP"/>
    </source>
</evidence>
<accession>A0ABX0JZE8</accession>
<name>A0ABX0JZE8_9PROT</name>
<feature type="signal peptide" evidence="1">
    <location>
        <begin position="1"/>
        <end position="23"/>
    </location>
</feature>
<dbReference type="Proteomes" id="UP000631653">
    <property type="component" value="Unassembled WGS sequence"/>
</dbReference>
<keyword evidence="3" id="KW-1185">Reference proteome</keyword>
<comment type="caution">
    <text evidence="2">The sequence shown here is derived from an EMBL/GenBank/DDBJ whole genome shotgun (WGS) entry which is preliminary data.</text>
</comment>
<evidence type="ECO:0008006" key="4">
    <source>
        <dbReference type="Google" id="ProtNLM"/>
    </source>
</evidence>
<proteinExistence type="predicted"/>
<keyword evidence="1" id="KW-0732">Signal</keyword>
<evidence type="ECO:0000313" key="2">
    <source>
        <dbReference type="EMBL" id="NHN87838.1"/>
    </source>
</evidence>
<reference evidence="2 3" key="1">
    <citation type="journal article" date="2020" name="Int. J. Syst. Evol. Microbiol.">
        <title>Novel acetic acid bacteria from cider fermentations: Acetobacter conturbans sp. nov. and Acetobacter fallax sp. nov.</title>
        <authorList>
            <person name="Sombolestani A.S."/>
            <person name="Cleenwerck I."/>
            <person name="Cnockaert M."/>
            <person name="Borremans W."/>
            <person name="Wieme A.D."/>
            <person name="De Vuyst L."/>
            <person name="Vandamme P."/>
        </authorList>
    </citation>
    <scope>NUCLEOTIDE SEQUENCE [LARGE SCALE GENOMIC DNA]</scope>
    <source>
        <strain evidence="2 3">LMG 1627</strain>
    </source>
</reference>
<dbReference type="RefSeq" id="WP_173569129.1">
    <property type="nucleotide sequence ID" value="NZ_WOSY01000003.1"/>
</dbReference>
<feature type="chain" id="PRO_5047032720" description="DUF1134 domain-containing protein" evidence="1">
    <location>
        <begin position="24"/>
        <end position="148"/>
    </location>
</feature>
<gene>
    <name evidence="2" type="ORF">GOB81_04220</name>
</gene>